<evidence type="ECO:0000256" key="6">
    <source>
        <dbReference type="SAM" id="MobiDB-lite"/>
    </source>
</evidence>
<comment type="caution">
    <text evidence="10">The sequence shown here is derived from an EMBL/GenBank/DDBJ whole genome shotgun (WGS) entry which is preliminary data.</text>
</comment>
<feature type="compositionally biased region" description="Gly residues" evidence="6">
    <location>
        <begin position="169"/>
        <end position="193"/>
    </location>
</feature>
<evidence type="ECO:0000256" key="3">
    <source>
        <dbReference type="ARBA" id="ARBA00022490"/>
    </source>
</evidence>
<name>A0A5B1LDI3_9ACTN</name>
<dbReference type="AlphaFoldDB" id="A0A5B1LDI3"/>
<keyword evidence="11" id="KW-1185">Reference proteome</keyword>
<accession>A0A5B1LDI3</accession>
<feature type="chain" id="PRO_5038887534" evidence="7">
    <location>
        <begin position="38"/>
        <end position="882"/>
    </location>
</feature>
<protein>
    <submittedName>
        <fullName evidence="10">Choice-of-anchor D domain-containing protein</fullName>
    </submittedName>
</protein>
<reference evidence="10 11" key="2">
    <citation type="submission" date="2019-09" db="EMBL/GenBank/DDBJ databases">
        <authorList>
            <person name="Jin C."/>
        </authorList>
    </citation>
    <scope>NUCLEOTIDE SEQUENCE [LARGE SCALE GENOMIC DNA]</scope>
    <source>
        <strain evidence="10 11">BN130099</strain>
    </source>
</reference>
<dbReference type="PANTHER" id="PTHR46127">
    <property type="entry name" value="CILIA- AND FLAGELLA-ASSOCIATED PROTEIN 65"/>
    <property type="match status" value="1"/>
</dbReference>
<proteinExistence type="predicted"/>
<feature type="domain" description="HYDIN/VesB/CFA65-like Ig-like" evidence="9">
    <location>
        <begin position="510"/>
        <end position="606"/>
    </location>
</feature>
<dbReference type="NCBIfam" id="NF012200">
    <property type="entry name" value="choice_anch_D"/>
    <property type="match status" value="3"/>
</dbReference>
<evidence type="ECO:0000256" key="4">
    <source>
        <dbReference type="ARBA" id="ARBA00023069"/>
    </source>
</evidence>
<organism evidence="10 11">
    <name type="scientific">Nocardioides humilatus</name>
    <dbReference type="NCBI Taxonomy" id="2607660"/>
    <lineage>
        <taxon>Bacteria</taxon>
        <taxon>Bacillati</taxon>
        <taxon>Actinomycetota</taxon>
        <taxon>Actinomycetes</taxon>
        <taxon>Propionibacteriales</taxon>
        <taxon>Nocardioidaceae</taxon>
        <taxon>Nocardioides</taxon>
    </lineage>
</organism>
<evidence type="ECO:0000256" key="7">
    <source>
        <dbReference type="SAM" id="SignalP"/>
    </source>
</evidence>
<dbReference type="InterPro" id="IPR013783">
    <property type="entry name" value="Ig-like_fold"/>
</dbReference>
<dbReference type="EMBL" id="VUJV01000003">
    <property type="protein sequence ID" value="KAA1418791.1"/>
    <property type="molecule type" value="Genomic_DNA"/>
</dbReference>
<dbReference type="PANTHER" id="PTHR46127:SF1">
    <property type="entry name" value="CILIA- AND FLAGELLA-ASSOCIATED PROTEIN 65"/>
    <property type="match status" value="1"/>
</dbReference>
<dbReference type="Gene3D" id="2.60.40.10">
    <property type="entry name" value="Immunoglobulins"/>
    <property type="match status" value="3"/>
</dbReference>
<dbReference type="InterPro" id="IPR053879">
    <property type="entry name" value="HYDIN_VesB_CFA65-like_Ig"/>
</dbReference>
<gene>
    <name evidence="10" type="ORF">F0U44_09885</name>
</gene>
<dbReference type="RefSeq" id="WP_149728131.1">
    <property type="nucleotide sequence ID" value="NZ_VUJV01000003.1"/>
</dbReference>
<reference evidence="10 11" key="1">
    <citation type="submission" date="2019-09" db="EMBL/GenBank/DDBJ databases">
        <title>Nocardioides panacisoli sp. nov., isolated from the soil of a ginseng field.</title>
        <authorList>
            <person name="Cho C."/>
        </authorList>
    </citation>
    <scope>NUCLEOTIDE SEQUENCE [LARGE SCALE GENOMIC DNA]</scope>
    <source>
        <strain evidence="10 11">BN130099</strain>
    </source>
</reference>
<sequence length="882" mass="86243">MSRHTCHESSRGQSRLGRRRWSLHLPLVLLASSAVVAAGPAPRAPALTPECVQSTTTTVVCTYVGPAGSSWSVPTPAGATELDLLVIGASGGNTGGASGGRGARITRTMSVSGSETFLVQFPNDGGLPGPGAGAGGGSARLLLSPSTVLVHAAGGGGAGASSGSNAGGFGGQAGGPNGSLGGNGSGDARGGLGATISNHGPGGDGACTSFPPVCLDDGDPGTSAHGGNGGADALSNVGGGGGGGGAFKGGGGGAGFDSPGASGAGGGGGSSVIPSGAVFSTDSTGRRVVLTFRSPLGSAFPAGLDLGPVSVGTSSTQFFQLRNAGSAPMTISNIGTFGPFSRSTNCFSGPLAPNATCIVNVTFSPVTTGYSSASVIVTSNSMDGVMSIPVAGIGVQALASPTPSSLSFAPTLVGDESATQTVTLRNSGSASLQITSADLTGVAPGEFVETNDGCTGASLPPNATCTVSVAFRPTSTGAKSAQLRFVDNAPNSPQNIALSGTGTLPAVTVTSSLDFGALEIGASSAPMTATIENVGSGPLQVSGVSLAGADPDDFVIGSHSCVATIPAGGTCEVPVTFSPQHRGARTASLRFTDSAAGSPHEVALEGTALALGDLQVRGPGSAYTRGQGSLVTLGVTAGKTASHDVKVVNTSAVARSFEITLTQDQAAATATLLKGSRELPKNPTGHYVTAVLAPGKSAVYVLKVKPLGTGQVTSGVAVHLIAPNGAEHDGVRTETNVRAPKTGTDAFGVFVRAGSQPYIGGAVDGQTATANSVVLGKSTKFTALLRNDSTAPTAMTFRMSGATNACWTTTVTTKEGVSTVDISAAATGGGYLTKVLSPGGSTKVTIALQRIADGCSAMSWQVSSYDGAVQQHFSFVLANPAL</sequence>
<feature type="region of interest" description="Disordered" evidence="6">
    <location>
        <begin position="169"/>
        <end position="197"/>
    </location>
</feature>
<dbReference type="Pfam" id="PF22073">
    <property type="entry name" value="Cep192_D4"/>
    <property type="match status" value="1"/>
</dbReference>
<dbReference type="InterPro" id="IPR017868">
    <property type="entry name" value="Filamin/ABP280_repeat-like"/>
</dbReference>
<keyword evidence="7" id="KW-0732">Signal</keyword>
<keyword evidence="5" id="KW-0966">Cell projection</keyword>
<evidence type="ECO:0000256" key="1">
    <source>
        <dbReference type="ARBA" id="ARBA00004138"/>
    </source>
</evidence>
<evidence type="ECO:0000256" key="5">
    <source>
        <dbReference type="ARBA" id="ARBA00023273"/>
    </source>
</evidence>
<feature type="signal peptide" evidence="7">
    <location>
        <begin position="1"/>
        <end position="37"/>
    </location>
</feature>
<dbReference type="GO" id="GO:0005975">
    <property type="term" value="P:carbohydrate metabolic process"/>
    <property type="evidence" value="ECO:0007669"/>
    <property type="project" value="UniProtKB-ARBA"/>
</dbReference>
<feature type="domain" description="Cep192/Spd-2-like" evidence="8">
    <location>
        <begin position="404"/>
        <end position="502"/>
    </location>
</feature>
<dbReference type="GO" id="GO:0005737">
    <property type="term" value="C:cytoplasm"/>
    <property type="evidence" value="ECO:0007669"/>
    <property type="project" value="UniProtKB-SubCell"/>
</dbReference>
<dbReference type="Proteomes" id="UP000325003">
    <property type="component" value="Unassembled WGS sequence"/>
</dbReference>
<evidence type="ECO:0000313" key="11">
    <source>
        <dbReference type="Proteomes" id="UP000325003"/>
    </source>
</evidence>
<evidence type="ECO:0000259" key="9">
    <source>
        <dbReference type="Pfam" id="PF22544"/>
    </source>
</evidence>
<keyword evidence="4" id="KW-0969">Cilium</keyword>
<dbReference type="InterPro" id="IPR054090">
    <property type="entry name" value="Cep192_Spd-2-like_dom"/>
</dbReference>
<dbReference type="PROSITE" id="PS50194">
    <property type="entry name" value="FILAMIN_REPEAT"/>
    <property type="match status" value="1"/>
</dbReference>
<evidence type="ECO:0000259" key="8">
    <source>
        <dbReference type="Pfam" id="PF22073"/>
    </source>
</evidence>
<dbReference type="Pfam" id="PF22544">
    <property type="entry name" value="HYDIN_VesB_CFA65-like_Ig"/>
    <property type="match status" value="2"/>
</dbReference>
<feature type="domain" description="HYDIN/VesB/CFA65-like Ig-like" evidence="9">
    <location>
        <begin position="301"/>
        <end position="381"/>
    </location>
</feature>
<dbReference type="InterPro" id="IPR052614">
    <property type="entry name" value="CFAP65"/>
</dbReference>
<comment type="subcellular location">
    <subcellularLocation>
        <location evidence="1">Cell projection</location>
        <location evidence="1">Cilium</location>
    </subcellularLocation>
    <subcellularLocation>
        <location evidence="2">Cytoplasm</location>
    </subcellularLocation>
</comment>
<evidence type="ECO:0000313" key="10">
    <source>
        <dbReference type="EMBL" id="KAA1418791.1"/>
    </source>
</evidence>
<evidence type="ECO:0000256" key="2">
    <source>
        <dbReference type="ARBA" id="ARBA00004496"/>
    </source>
</evidence>
<keyword evidence="3" id="KW-0963">Cytoplasm</keyword>